<feature type="transmembrane region" description="Helical" evidence="1">
    <location>
        <begin position="35"/>
        <end position="55"/>
    </location>
</feature>
<evidence type="ECO:0000313" key="2">
    <source>
        <dbReference type="EMBL" id="ATX79477.1"/>
    </source>
</evidence>
<organism evidence="2 3">
    <name type="scientific">Mariprofundus aestuarium</name>
    <dbReference type="NCBI Taxonomy" id="1921086"/>
    <lineage>
        <taxon>Bacteria</taxon>
        <taxon>Pseudomonadati</taxon>
        <taxon>Pseudomonadota</taxon>
        <taxon>Candidatius Mariprofundia</taxon>
        <taxon>Mariprofundales</taxon>
        <taxon>Mariprofundaceae</taxon>
        <taxon>Mariprofundus</taxon>
    </lineage>
</organism>
<dbReference type="EMBL" id="CP018799">
    <property type="protein sequence ID" value="ATX79477.1"/>
    <property type="molecule type" value="Genomic_DNA"/>
</dbReference>
<feature type="transmembrane region" description="Helical" evidence="1">
    <location>
        <begin position="67"/>
        <end position="87"/>
    </location>
</feature>
<sequence>MSPLFQSLLIYALVLVVFATMVHSKGRHFNTIHPLEIAFLFMPWLTVVGMAYIFFGSIDALYERTGVWTFFWIMQVIGAGVVGSFVLTPRYLVKADTVAAKLLVNVIASLSISGIFAMSRVFLFALSGDAYFNGWPVE</sequence>
<feature type="transmembrane region" description="Helical" evidence="1">
    <location>
        <begin position="6"/>
        <end position="23"/>
    </location>
</feature>
<dbReference type="RefSeq" id="WP_100277365.1">
    <property type="nucleotide sequence ID" value="NZ_CP018799.1"/>
</dbReference>
<keyword evidence="1" id="KW-1133">Transmembrane helix</keyword>
<evidence type="ECO:0000313" key="3">
    <source>
        <dbReference type="Proteomes" id="UP000231701"/>
    </source>
</evidence>
<keyword evidence="1" id="KW-0472">Membrane</keyword>
<keyword evidence="3" id="KW-1185">Reference proteome</keyword>
<dbReference type="Proteomes" id="UP000231701">
    <property type="component" value="Chromosome"/>
</dbReference>
<accession>A0A2K8KX48</accession>
<keyword evidence="1" id="KW-0812">Transmembrane</keyword>
<name>A0A2K8KX48_MARES</name>
<gene>
    <name evidence="2" type="ORF">Ga0123461_1058</name>
</gene>
<dbReference type="KEGG" id="maes:Ga0123461_1058"/>
<reference evidence="2 3" key="1">
    <citation type="submission" date="2016-12" db="EMBL/GenBank/DDBJ databases">
        <title>Isolation and genomic insights into novel planktonic Zetaproteobacteria from stratified waters of the Chesapeake Bay.</title>
        <authorList>
            <person name="McAllister S.M."/>
            <person name="Kato S."/>
            <person name="Chan C.S."/>
            <person name="Chiu B.K."/>
            <person name="Field E.K."/>
        </authorList>
    </citation>
    <scope>NUCLEOTIDE SEQUENCE [LARGE SCALE GENOMIC DNA]</scope>
    <source>
        <strain evidence="2 3">CP-5</strain>
    </source>
</reference>
<dbReference type="AlphaFoldDB" id="A0A2K8KX48"/>
<feature type="transmembrane region" description="Helical" evidence="1">
    <location>
        <begin position="99"/>
        <end position="126"/>
    </location>
</feature>
<protein>
    <submittedName>
        <fullName evidence="2">Uncharacterized protein</fullName>
    </submittedName>
</protein>
<dbReference type="OrthoDB" id="5294053at2"/>
<proteinExistence type="predicted"/>
<evidence type="ECO:0000256" key="1">
    <source>
        <dbReference type="SAM" id="Phobius"/>
    </source>
</evidence>